<name>A0A7J6M9E0_PERCH</name>
<dbReference type="Proteomes" id="UP000591131">
    <property type="component" value="Unassembled WGS sequence"/>
</dbReference>
<reference evidence="1 2" key="1">
    <citation type="submission" date="2020-04" db="EMBL/GenBank/DDBJ databases">
        <title>Perkinsus chesapeaki whole genome sequence.</title>
        <authorList>
            <person name="Bogema D.R."/>
        </authorList>
    </citation>
    <scope>NUCLEOTIDE SEQUENCE [LARGE SCALE GENOMIC DNA]</scope>
    <source>
        <strain evidence="1">ATCC PRA-425</strain>
    </source>
</reference>
<accession>A0A7J6M9E0</accession>
<evidence type="ECO:0000313" key="1">
    <source>
        <dbReference type="EMBL" id="KAF4667661.1"/>
    </source>
</evidence>
<keyword evidence="2" id="KW-1185">Reference proteome</keyword>
<comment type="caution">
    <text evidence="1">The sequence shown here is derived from an EMBL/GenBank/DDBJ whole genome shotgun (WGS) entry which is preliminary data.</text>
</comment>
<dbReference type="OrthoDB" id="10557476at2759"/>
<evidence type="ECO:0000313" key="2">
    <source>
        <dbReference type="Proteomes" id="UP000591131"/>
    </source>
</evidence>
<gene>
    <name evidence="1" type="ORF">FOL47_003434</name>
</gene>
<dbReference type="AlphaFoldDB" id="A0A7J6M9E0"/>
<protein>
    <submittedName>
        <fullName evidence="1">Uncharacterized protein</fullName>
    </submittedName>
</protein>
<dbReference type="EMBL" id="JAAPAO010000206">
    <property type="protein sequence ID" value="KAF4667661.1"/>
    <property type="molecule type" value="Genomic_DNA"/>
</dbReference>
<organism evidence="1 2">
    <name type="scientific">Perkinsus chesapeaki</name>
    <name type="common">Clam parasite</name>
    <name type="synonym">Perkinsus andrewsi</name>
    <dbReference type="NCBI Taxonomy" id="330153"/>
    <lineage>
        <taxon>Eukaryota</taxon>
        <taxon>Sar</taxon>
        <taxon>Alveolata</taxon>
        <taxon>Perkinsozoa</taxon>
        <taxon>Perkinsea</taxon>
        <taxon>Perkinsida</taxon>
        <taxon>Perkinsidae</taxon>
        <taxon>Perkinsus</taxon>
    </lineage>
</organism>
<sequence>MRSIVEARREVYGNIPVYGYGFSNGGMLIEALLCEGIVQKAVSAAGVLAIGKGGDEGLNTCDQKMGDKSLIYNRALLSLQASVDGIVPWGGDTNIFSLPNKWTSFLRWGQRLGCLSEDEWVSTEKVTGFWRLKCPTGFGVQVVMFYITGASHWHHLDWRDIHGVYPEDISVKFLFEGIEPYQ</sequence>
<proteinExistence type="predicted"/>